<protein>
    <submittedName>
        <fullName evidence="1">Uncharacterized protein</fullName>
    </submittedName>
</protein>
<proteinExistence type="predicted"/>
<reference evidence="2" key="1">
    <citation type="submission" date="2015-08" db="EMBL/GenBank/DDBJ databases">
        <authorList>
            <person name="Kim K.M."/>
        </authorList>
    </citation>
    <scope>NUCLEOTIDE SEQUENCE [LARGE SCALE GENOMIC DNA]</scope>
    <source>
        <strain evidence="2">KCTC 23892</strain>
    </source>
</reference>
<accession>A0A1B3B7L4</accession>
<name>A0A1B3B7L4_9GAMM</name>
<dbReference type="KEGG" id="ksd:KS2013_45"/>
<dbReference type="AlphaFoldDB" id="A0A1B3B7L4"/>
<gene>
    <name evidence="1" type="ORF">KS2013_45</name>
</gene>
<dbReference type="RefSeq" id="WP_156768937.1">
    <property type="nucleotide sequence ID" value="NZ_CP012418.1"/>
</dbReference>
<dbReference type="EMBL" id="CP012418">
    <property type="protein sequence ID" value="AOE48777.1"/>
    <property type="molecule type" value="Genomic_DNA"/>
</dbReference>
<keyword evidence="2" id="KW-1185">Reference proteome</keyword>
<dbReference type="Proteomes" id="UP000094147">
    <property type="component" value="Chromosome"/>
</dbReference>
<organism evidence="1 2">
    <name type="scientific">Kangiella sediminilitoris</name>
    <dbReference type="NCBI Taxonomy" id="1144748"/>
    <lineage>
        <taxon>Bacteria</taxon>
        <taxon>Pseudomonadati</taxon>
        <taxon>Pseudomonadota</taxon>
        <taxon>Gammaproteobacteria</taxon>
        <taxon>Kangiellales</taxon>
        <taxon>Kangiellaceae</taxon>
        <taxon>Kangiella</taxon>
    </lineage>
</organism>
<evidence type="ECO:0000313" key="2">
    <source>
        <dbReference type="Proteomes" id="UP000094147"/>
    </source>
</evidence>
<dbReference type="STRING" id="1144748.KS2013_45"/>
<evidence type="ECO:0000313" key="1">
    <source>
        <dbReference type="EMBL" id="AOE48777.1"/>
    </source>
</evidence>
<sequence>MRIRVEIGNPETEEWGESFYIELVPYSEIFALEHPNLPPYPGIDDSMAVKDFDIDIHDQTRVEVTVNHHVPKNTVSICIKHKGQSFVQVMGDACNSEGIGLSLLFQAPNSNFPINLTCES</sequence>